<evidence type="ECO:0000313" key="2">
    <source>
        <dbReference type="Proteomes" id="UP000552757"/>
    </source>
</evidence>
<dbReference type="Proteomes" id="UP000552757">
    <property type="component" value="Unassembled WGS sequence"/>
</dbReference>
<name>A0A7W6DHZ2_9SPHN</name>
<dbReference type="EMBL" id="JACIEB010000010">
    <property type="protein sequence ID" value="MBB3983601.1"/>
    <property type="molecule type" value="Genomic_DNA"/>
</dbReference>
<keyword evidence="2" id="KW-1185">Reference proteome</keyword>
<organism evidence="1 2">
    <name type="scientific">Sphingobium fontiphilum</name>
    <dbReference type="NCBI Taxonomy" id="944425"/>
    <lineage>
        <taxon>Bacteria</taxon>
        <taxon>Pseudomonadati</taxon>
        <taxon>Pseudomonadota</taxon>
        <taxon>Alphaproteobacteria</taxon>
        <taxon>Sphingomonadales</taxon>
        <taxon>Sphingomonadaceae</taxon>
        <taxon>Sphingobium</taxon>
    </lineage>
</organism>
<gene>
    <name evidence="1" type="ORF">GGR44_003297</name>
</gene>
<evidence type="ECO:0008006" key="3">
    <source>
        <dbReference type="Google" id="ProtNLM"/>
    </source>
</evidence>
<protein>
    <recommendedName>
        <fullName evidence="3">SnoaL-like domain-containing protein</fullName>
    </recommendedName>
</protein>
<reference evidence="1 2" key="1">
    <citation type="submission" date="2020-08" db="EMBL/GenBank/DDBJ databases">
        <title>Genomic Encyclopedia of Type Strains, Phase IV (KMG-IV): sequencing the most valuable type-strain genomes for metagenomic binning, comparative biology and taxonomic classification.</title>
        <authorList>
            <person name="Goeker M."/>
        </authorList>
    </citation>
    <scope>NUCLEOTIDE SEQUENCE [LARGE SCALE GENOMIC DNA]</scope>
    <source>
        <strain evidence="1 2">DSM 29348</strain>
    </source>
</reference>
<dbReference type="AlphaFoldDB" id="A0A7W6DHZ2"/>
<evidence type="ECO:0000313" key="1">
    <source>
        <dbReference type="EMBL" id="MBB3983601.1"/>
    </source>
</evidence>
<proteinExistence type="predicted"/>
<comment type="caution">
    <text evidence="1">The sequence shown here is derived from an EMBL/GenBank/DDBJ whole genome shotgun (WGS) entry which is preliminary data.</text>
</comment>
<sequence>MKKISEVEARHAVLKHIEGFDLNGWRYALAELRYSEIDKTWIALFDTYHPDGARFDGPVCFVIDKFGVHGGPTGL</sequence>
<accession>A0A7W6DHZ2</accession>
<dbReference type="RefSeq" id="WP_183956540.1">
    <property type="nucleotide sequence ID" value="NZ_JACIEB010000010.1"/>
</dbReference>